<proteinExistence type="predicted"/>
<name>A0A078KU83_9FIRM</name>
<protein>
    <submittedName>
        <fullName evidence="1">Uncharacterized protein</fullName>
    </submittedName>
</protein>
<gene>
    <name evidence="1" type="ORF">CCDG5_1622</name>
</gene>
<keyword evidence="2" id="KW-1185">Reference proteome</keyword>
<accession>A0A078KU83</accession>
<dbReference type="HOGENOM" id="CLU_138399_0_0_9"/>
<dbReference type="AlphaFoldDB" id="A0A078KU83"/>
<dbReference type="SUPFAM" id="SSF47413">
    <property type="entry name" value="lambda repressor-like DNA-binding domains"/>
    <property type="match status" value="1"/>
</dbReference>
<evidence type="ECO:0000313" key="1">
    <source>
        <dbReference type="EMBL" id="CDZ24730.1"/>
    </source>
</evidence>
<dbReference type="InterPro" id="IPR010982">
    <property type="entry name" value="Lambda_DNA-bd_dom_sf"/>
</dbReference>
<dbReference type="PATRIC" id="fig|29343.3.peg.1707"/>
<organism evidence="1 2">
    <name type="scientific">[Clostridium] cellulosi</name>
    <dbReference type="NCBI Taxonomy" id="29343"/>
    <lineage>
        <taxon>Bacteria</taxon>
        <taxon>Bacillati</taxon>
        <taxon>Bacillota</taxon>
        <taxon>Clostridia</taxon>
        <taxon>Eubacteriales</taxon>
        <taxon>Oscillospiraceae</taxon>
        <taxon>Oscillospiraceae incertae sedis</taxon>
    </lineage>
</organism>
<dbReference type="STRING" id="29343.CCDG5_1622"/>
<dbReference type="KEGG" id="ccel:CCDG5_1622"/>
<dbReference type="Proteomes" id="UP000032431">
    <property type="component" value="Chromosome I"/>
</dbReference>
<dbReference type="EMBL" id="LM995447">
    <property type="protein sequence ID" value="CDZ24730.1"/>
    <property type="molecule type" value="Genomic_DNA"/>
</dbReference>
<evidence type="ECO:0000313" key="2">
    <source>
        <dbReference type="Proteomes" id="UP000032431"/>
    </source>
</evidence>
<sequence length="140" mass="16176">MGEKLTEELLNELMDSVTLEFIEKLPQRKVSLPQRLNELLIQKHLKKSDVIRRSKLNTTFAYQIFSGDRNASRNKILQLALAMGLNLKETQDLLRISGVNELYCKDRRDAIIIFGITKGMTLEQIDDTLYKFGELTICEE</sequence>
<dbReference type="OrthoDB" id="3233490at2"/>
<reference evidence="2" key="1">
    <citation type="submission" date="2014-07" db="EMBL/GenBank/DDBJ databases">
        <authorList>
            <person name="Wibberg D."/>
        </authorList>
    </citation>
    <scope>NUCLEOTIDE SEQUENCE [LARGE SCALE GENOMIC DNA]</scope>
    <source>
        <strain evidence="2">DG5</strain>
    </source>
</reference>
<dbReference type="GO" id="GO:0003677">
    <property type="term" value="F:DNA binding"/>
    <property type="evidence" value="ECO:0007669"/>
    <property type="project" value="InterPro"/>
</dbReference>